<name>A0A834F730_ORYME</name>
<reference evidence="2" key="1">
    <citation type="journal article" name="BMC Genomics">
        <title>Long-read sequencing and de novo genome assembly of marine medaka (Oryzias melastigma).</title>
        <authorList>
            <person name="Liang P."/>
            <person name="Saqib H.S.A."/>
            <person name="Ni X."/>
            <person name="Shen Y."/>
        </authorList>
    </citation>
    <scope>NUCLEOTIDE SEQUENCE</scope>
    <source>
        <strain evidence="2">Bigg-433</strain>
    </source>
</reference>
<feature type="signal peptide" evidence="1">
    <location>
        <begin position="1"/>
        <end position="18"/>
    </location>
</feature>
<keyword evidence="1" id="KW-0732">Signal</keyword>
<sequence>MCLLIAALLFVVIGSATCADLVAPLNMDGVTGLVSFNSTSQTALVNISGAGSCGSLNFSLSEFPVMYGHFRDALF</sequence>
<comment type="caution">
    <text evidence="2">The sequence shown here is derived from an EMBL/GenBank/DDBJ whole genome shotgun (WGS) entry which is preliminary data.</text>
</comment>
<accession>A0A834F730</accession>
<gene>
    <name evidence="2" type="ORF">FQA47_015708</name>
</gene>
<dbReference type="EMBL" id="WKFB01000413">
    <property type="protein sequence ID" value="KAF6723876.1"/>
    <property type="molecule type" value="Genomic_DNA"/>
</dbReference>
<evidence type="ECO:0000313" key="3">
    <source>
        <dbReference type="Proteomes" id="UP000646548"/>
    </source>
</evidence>
<dbReference type="AlphaFoldDB" id="A0A834F730"/>
<protein>
    <submittedName>
        <fullName evidence="2">Uncharacterized protein</fullName>
    </submittedName>
</protein>
<proteinExistence type="predicted"/>
<dbReference type="Proteomes" id="UP000646548">
    <property type="component" value="Unassembled WGS sequence"/>
</dbReference>
<feature type="chain" id="PRO_5032979168" evidence="1">
    <location>
        <begin position="19"/>
        <end position="75"/>
    </location>
</feature>
<evidence type="ECO:0000256" key="1">
    <source>
        <dbReference type="SAM" id="SignalP"/>
    </source>
</evidence>
<organism evidence="2 3">
    <name type="scientific">Oryzias melastigma</name>
    <name type="common">Marine medaka</name>
    <dbReference type="NCBI Taxonomy" id="30732"/>
    <lineage>
        <taxon>Eukaryota</taxon>
        <taxon>Metazoa</taxon>
        <taxon>Chordata</taxon>
        <taxon>Craniata</taxon>
        <taxon>Vertebrata</taxon>
        <taxon>Euteleostomi</taxon>
        <taxon>Actinopterygii</taxon>
        <taxon>Neopterygii</taxon>
        <taxon>Teleostei</taxon>
        <taxon>Neoteleostei</taxon>
        <taxon>Acanthomorphata</taxon>
        <taxon>Ovalentaria</taxon>
        <taxon>Atherinomorphae</taxon>
        <taxon>Beloniformes</taxon>
        <taxon>Adrianichthyidae</taxon>
        <taxon>Oryziinae</taxon>
        <taxon>Oryzias</taxon>
    </lineage>
</organism>
<evidence type="ECO:0000313" key="2">
    <source>
        <dbReference type="EMBL" id="KAF6723876.1"/>
    </source>
</evidence>